<keyword evidence="2" id="KW-0472">Membrane</keyword>
<feature type="compositionally biased region" description="Basic and acidic residues" evidence="1">
    <location>
        <begin position="430"/>
        <end position="441"/>
    </location>
</feature>
<reference evidence="3 4" key="1">
    <citation type="submission" date="2016-02" db="EMBL/GenBank/DDBJ databases">
        <title>Genome analysis of coral dinoflagellate symbionts highlights evolutionary adaptations to a symbiotic lifestyle.</title>
        <authorList>
            <person name="Aranda M."/>
            <person name="Li Y."/>
            <person name="Liew Y.J."/>
            <person name="Baumgarten S."/>
            <person name="Simakov O."/>
            <person name="Wilson M."/>
            <person name="Piel J."/>
            <person name="Ashoor H."/>
            <person name="Bougouffa S."/>
            <person name="Bajic V.B."/>
            <person name="Ryu T."/>
            <person name="Ravasi T."/>
            <person name="Bayer T."/>
            <person name="Micklem G."/>
            <person name="Kim H."/>
            <person name="Bhak J."/>
            <person name="Lajeunesse T.C."/>
            <person name="Voolstra C.R."/>
        </authorList>
    </citation>
    <scope>NUCLEOTIDE SEQUENCE [LARGE SCALE GENOMIC DNA]</scope>
    <source>
        <strain evidence="3 4">CCMP2467</strain>
    </source>
</reference>
<keyword evidence="2" id="KW-1133">Transmembrane helix</keyword>
<proteinExistence type="predicted"/>
<feature type="transmembrane region" description="Helical" evidence="2">
    <location>
        <begin position="47"/>
        <end position="74"/>
    </location>
</feature>
<feature type="transmembrane region" description="Helical" evidence="2">
    <location>
        <begin position="12"/>
        <end position="41"/>
    </location>
</feature>
<protein>
    <submittedName>
        <fullName evidence="3">Uncharacterized protein</fullName>
    </submittedName>
</protein>
<feature type="transmembrane region" description="Helical" evidence="2">
    <location>
        <begin position="95"/>
        <end position="118"/>
    </location>
</feature>
<evidence type="ECO:0000313" key="3">
    <source>
        <dbReference type="EMBL" id="OLP80662.1"/>
    </source>
</evidence>
<organism evidence="3 4">
    <name type="scientific">Symbiodinium microadriaticum</name>
    <name type="common">Dinoflagellate</name>
    <name type="synonym">Zooxanthella microadriatica</name>
    <dbReference type="NCBI Taxonomy" id="2951"/>
    <lineage>
        <taxon>Eukaryota</taxon>
        <taxon>Sar</taxon>
        <taxon>Alveolata</taxon>
        <taxon>Dinophyceae</taxon>
        <taxon>Suessiales</taxon>
        <taxon>Symbiodiniaceae</taxon>
        <taxon>Symbiodinium</taxon>
    </lineage>
</organism>
<evidence type="ECO:0000313" key="4">
    <source>
        <dbReference type="Proteomes" id="UP000186817"/>
    </source>
</evidence>
<dbReference type="AlphaFoldDB" id="A0A1Q9CCL2"/>
<evidence type="ECO:0000256" key="1">
    <source>
        <dbReference type="SAM" id="MobiDB-lite"/>
    </source>
</evidence>
<feature type="compositionally biased region" description="Basic residues" evidence="1">
    <location>
        <begin position="384"/>
        <end position="422"/>
    </location>
</feature>
<evidence type="ECO:0000256" key="2">
    <source>
        <dbReference type="SAM" id="Phobius"/>
    </source>
</evidence>
<accession>A0A1Q9CCL2</accession>
<keyword evidence="2" id="KW-0812">Transmembrane</keyword>
<keyword evidence="4" id="KW-1185">Reference proteome</keyword>
<name>A0A1Q9CCL2_SYMMI</name>
<dbReference type="EMBL" id="LSRX01001360">
    <property type="protein sequence ID" value="OLP80662.1"/>
    <property type="molecule type" value="Genomic_DNA"/>
</dbReference>
<feature type="region of interest" description="Disordered" evidence="1">
    <location>
        <begin position="384"/>
        <end position="453"/>
    </location>
</feature>
<gene>
    <name evidence="3" type="ORF">AK812_SmicGene38896</name>
</gene>
<comment type="caution">
    <text evidence="3">The sequence shown here is derived from an EMBL/GenBank/DDBJ whole genome shotgun (WGS) entry which is preliminary data.</text>
</comment>
<sequence>MSDFMSGFVGGAMAWGIVVLHSALFSFLAFVALVVVLLLLLLSSSRLLLLLLLLQLFYVMPSIMMQFVIIVFVVMNISIRNKNTAIARATTITSVIFIISTIILIIIITVVFVISTAINAAARDQIMYSGDKALSPRSGKKLLQSLESQTAALRYLQGCQGALEFALDLGGGEEDSAMARLSAAVYFEHGDGDEDYLPNGNVATKVPPSYDGRSSWVAYEDAIDDWCDITELHGDKLLDRERLKDPNNGVKYFRSFLHPPFVKGAANVFQRMQEVWNDTYLPITDPNNAEVRAFVAGLPAEEQAALTDEEAMDRANERLRDQHARTIPITANLVALIFVSLSDLAQDEEHGAEGFLAADEDAFWVYDEENYTWFQRRFQGRKMKRGFKGRRKGKGKGRKGSGGRRFFKKRSHAAKGKGKKGKTGTGKGQYGKDGKDGKGGSKDGAANPADAAQGSTSTAAATTFFVDHSNFYNLSFMATENHEAFITQPLTPTSMMLDLGCTRAMTSRVAAQDMMKFCDQNKDCGIWYHTAGTQSQFTFANSESTKCKQQLVICMYDREFLVQSTEFDIVEQGHLPTLMSLPQMRNLRFQFDLQPDKAFLSSPILGTQKMELRRAIRQVQLKSSFLRYFSHYG</sequence>
<dbReference type="Proteomes" id="UP000186817">
    <property type="component" value="Unassembled WGS sequence"/>
</dbReference>